<accession>A0AC34RF68</accession>
<protein>
    <submittedName>
        <fullName evidence="2">Glutamyl-tRNA(Gln) amidotransferase subunit A, mitochondrial</fullName>
    </submittedName>
</protein>
<evidence type="ECO:0000313" key="2">
    <source>
        <dbReference type="WBParaSite" id="JU765_v2.g6226.t1"/>
    </source>
</evidence>
<dbReference type="Proteomes" id="UP000887576">
    <property type="component" value="Unplaced"/>
</dbReference>
<name>A0AC34RF68_9BILA</name>
<reference evidence="2" key="1">
    <citation type="submission" date="2022-11" db="UniProtKB">
        <authorList>
            <consortium name="WormBaseParasite"/>
        </authorList>
    </citation>
    <scope>IDENTIFICATION</scope>
</reference>
<sequence>MSVSEAVKKAVNSRPLNALITETFDLALKQESELIEKNKKPFTFVAKDNFAVKNIKMTCATKMLENYIAPYTSTVVQKLIDNGGCLLGKSNMDGFAMGSTSSHSYFGPVKSSLSDLRNLDNDWRIAGGSSGGSAIAVHLGYADVALGSDTGGSTRNPAAFHGIFGFKPSYGTLSRHGLVPLANSFDVPAIFTKSIDDCQRFYEMMCGVDPMDSTSISPLPRKPIELKNLKIGLPKEYAHPMLSKNSLSMWNEGAALLKDAGCEIVEVELPHTEYSIVCYHILAETDIASNMARFDGISFGHRKSGEHRSFNDLLADSRTESLNDTIRRRIFVGNYYNVRENRGKYFQQAAKVRRLIKSDFDQVFQKVDALLTPVTSHSVPLYSEVKAVKFKSRQRQDDYFTQPANMAGLPAISVPFGQCDNGYPMGLQIICDYLQDYKCLDIAQEFYNLKKGKQK</sequence>
<dbReference type="WBParaSite" id="JU765_v2.g6226.t1">
    <property type="protein sequence ID" value="JU765_v2.g6226.t1"/>
    <property type="gene ID" value="JU765_v2.g6226"/>
</dbReference>
<evidence type="ECO:0000313" key="1">
    <source>
        <dbReference type="Proteomes" id="UP000887576"/>
    </source>
</evidence>
<proteinExistence type="predicted"/>
<organism evidence="1 2">
    <name type="scientific">Panagrolaimus sp. JU765</name>
    <dbReference type="NCBI Taxonomy" id="591449"/>
    <lineage>
        <taxon>Eukaryota</taxon>
        <taxon>Metazoa</taxon>
        <taxon>Ecdysozoa</taxon>
        <taxon>Nematoda</taxon>
        <taxon>Chromadorea</taxon>
        <taxon>Rhabditida</taxon>
        <taxon>Tylenchina</taxon>
        <taxon>Panagrolaimomorpha</taxon>
        <taxon>Panagrolaimoidea</taxon>
        <taxon>Panagrolaimidae</taxon>
        <taxon>Panagrolaimus</taxon>
    </lineage>
</organism>